<dbReference type="InterPro" id="IPR016177">
    <property type="entry name" value="DNA-bd_dom_sf"/>
</dbReference>
<keyword evidence="2" id="KW-0677">Repeat</keyword>
<dbReference type="GO" id="GO:0003677">
    <property type="term" value="F:DNA binding"/>
    <property type="evidence" value="ECO:0007669"/>
    <property type="project" value="UniProtKB-KW"/>
</dbReference>
<dbReference type="InterPro" id="IPR036955">
    <property type="entry name" value="AP2/ERF_dom_sf"/>
</dbReference>
<comment type="subcellular location">
    <subcellularLocation>
        <location evidence="1">Nucleus</location>
    </subcellularLocation>
</comment>
<evidence type="ECO:0000256" key="3">
    <source>
        <dbReference type="ARBA" id="ARBA00023015"/>
    </source>
</evidence>
<gene>
    <name evidence="9" type="ORF">DCAR_025537</name>
</gene>
<keyword evidence="4" id="KW-0238">DNA-binding</keyword>
<dbReference type="Pfam" id="PF00847">
    <property type="entry name" value="AP2"/>
    <property type="match status" value="1"/>
</dbReference>
<proteinExistence type="predicted"/>
<sequence>MLAIVAAAAQGATARLPRQNGLEKASRGTPLPSAALFTGVSQGQSNTNISLQHRWTGRYEAHLWDKNCWNESQSKKGRQGAYDDEAAAAHAYDLAALKYWGQDTILNFPLATYEDEVKEMDGQSKEEYIGSLRRKSSGFSRGVSKYRGVARHHHNGRWEARIGRVFGNKYLYLGTYATQEEAATAYDKAAIEYRGLNAVTNFDLSRYVDWIQPDQTNSNSDPWIQPDQINSNSDPIQQFPNPEAEVTSLENVIITKQECPTSSPENSSYNVPQNSDNNTSSYNIPQNSDNNTATSSEFSEMLEGTSSAPESDVPRRSFPDHIQTDFGCHDLEIFGDLVPFTSSMYELDMIM</sequence>
<evidence type="ECO:0000256" key="2">
    <source>
        <dbReference type="ARBA" id="ARBA00022737"/>
    </source>
</evidence>
<dbReference type="GO" id="GO:0005634">
    <property type="term" value="C:nucleus"/>
    <property type="evidence" value="ECO:0007669"/>
    <property type="project" value="UniProtKB-SubCell"/>
</dbReference>
<dbReference type="PANTHER" id="PTHR32467">
    <property type="entry name" value="AP2-LIKE ETHYLENE-RESPONSIVE TRANSCRIPTION FACTOR"/>
    <property type="match status" value="1"/>
</dbReference>
<dbReference type="AlphaFoldDB" id="A0A161ZMA7"/>
<protein>
    <recommendedName>
        <fullName evidence="8">AP2/ERF domain-containing protein</fullName>
    </recommendedName>
</protein>
<feature type="region of interest" description="Disordered" evidence="7">
    <location>
        <begin position="216"/>
        <end position="240"/>
    </location>
</feature>
<dbReference type="Gramene" id="KZM88462">
    <property type="protein sequence ID" value="KZM88462"/>
    <property type="gene ID" value="DCAR_025537"/>
</dbReference>
<evidence type="ECO:0000313" key="9">
    <source>
        <dbReference type="EMBL" id="KZM88462.1"/>
    </source>
</evidence>
<keyword evidence="3" id="KW-0805">Transcription regulation</keyword>
<feature type="domain" description="AP2/ERF" evidence="8">
    <location>
        <begin position="36"/>
        <end position="109"/>
    </location>
</feature>
<comment type="caution">
    <text evidence="9">The sequence shown here is derived from an EMBL/GenBank/DDBJ whole genome shotgun (WGS) entry which is preliminary data.</text>
</comment>
<dbReference type="GO" id="GO:0003700">
    <property type="term" value="F:DNA-binding transcription factor activity"/>
    <property type="evidence" value="ECO:0007669"/>
    <property type="project" value="InterPro"/>
</dbReference>
<organism evidence="9">
    <name type="scientific">Daucus carota subsp. sativus</name>
    <name type="common">Carrot</name>
    <dbReference type="NCBI Taxonomy" id="79200"/>
    <lineage>
        <taxon>Eukaryota</taxon>
        <taxon>Viridiplantae</taxon>
        <taxon>Streptophyta</taxon>
        <taxon>Embryophyta</taxon>
        <taxon>Tracheophyta</taxon>
        <taxon>Spermatophyta</taxon>
        <taxon>Magnoliopsida</taxon>
        <taxon>eudicotyledons</taxon>
        <taxon>Gunneridae</taxon>
        <taxon>Pentapetalae</taxon>
        <taxon>asterids</taxon>
        <taxon>campanulids</taxon>
        <taxon>Apiales</taxon>
        <taxon>Apiaceae</taxon>
        <taxon>Apioideae</taxon>
        <taxon>Scandiceae</taxon>
        <taxon>Daucinae</taxon>
        <taxon>Daucus</taxon>
        <taxon>Daucus sect. Daucus</taxon>
    </lineage>
</organism>
<evidence type="ECO:0000256" key="1">
    <source>
        <dbReference type="ARBA" id="ARBA00004123"/>
    </source>
</evidence>
<dbReference type="InterPro" id="IPR001471">
    <property type="entry name" value="AP2/ERF_dom"/>
</dbReference>
<feature type="region of interest" description="Disordered" evidence="7">
    <location>
        <begin position="259"/>
        <end position="319"/>
    </location>
</feature>
<keyword evidence="6" id="KW-0539">Nucleus</keyword>
<evidence type="ECO:0000256" key="4">
    <source>
        <dbReference type="ARBA" id="ARBA00023125"/>
    </source>
</evidence>
<dbReference type="FunFam" id="3.30.730.10:FF:000002">
    <property type="entry name" value="AP2-like ethylene-responsive transcription factor"/>
    <property type="match status" value="1"/>
</dbReference>
<keyword evidence="5" id="KW-0804">Transcription</keyword>
<dbReference type="SMART" id="SM00380">
    <property type="entry name" value="AP2"/>
    <property type="match status" value="2"/>
</dbReference>
<accession>A0A161ZMA7</accession>
<dbReference type="SUPFAM" id="SSF54171">
    <property type="entry name" value="DNA-binding domain"/>
    <property type="match status" value="2"/>
</dbReference>
<dbReference type="STRING" id="79200.A0A161ZMA7"/>
<reference evidence="9" key="1">
    <citation type="journal article" date="2016" name="Nat. Genet.">
        <title>A high-quality carrot genome assembly provides new insights into carotenoid accumulation and asterid genome evolution.</title>
        <authorList>
            <person name="Iorizzo M."/>
            <person name="Ellison S."/>
            <person name="Senalik D."/>
            <person name="Zeng P."/>
            <person name="Satapoomin P."/>
            <person name="Huang J."/>
            <person name="Bowman M."/>
            <person name="Iovene M."/>
            <person name="Sanseverino W."/>
            <person name="Cavagnaro P."/>
            <person name="Yildiz M."/>
            <person name="Macko-Podgorni A."/>
            <person name="Moranska E."/>
            <person name="Grzebelus E."/>
            <person name="Grzebelus D."/>
            <person name="Ashrafi H."/>
            <person name="Zheng Z."/>
            <person name="Cheng S."/>
            <person name="Spooner D."/>
            <person name="Van Deynze A."/>
            <person name="Simon P."/>
        </authorList>
    </citation>
    <scope>NUCLEOTIDE SEQUENCE [LARGE SCALE GENOMIC DNA]</scope>
    <source>
        <tissue evidence="9">Leaf</tissue>
    </source>
</reference>
<name>A0A161ZMA7_DAUCS</name>
<dbReference type="CDD" id="cd00018">
    <property type="entry name" value="AP2"/>
    <property type="match status" value="1"/>
</dbReference>
<feature type="compositionally biased region" description="Polar residues" evidence="7">
    <location>
        <begin position="259"/>
        <end position="309"/>
    </location>
</feature>
<dbReference type="PANTHER" id="PTHR32467:SF122">
    <property type="entry name" value="AP2-TYPE TRANSCRIPTION FACTOR"/>
    <property type="match status" value="1"/>
</dbReference>
<evidence type="ECO:0000256" key="5">
    <source>
        <dbReference type="ARBA" id="ARBA00023163"/>
    </source>
</evidence>
<evidence type="ECO:0000259" key="8">
    <source>
        <dbReference type="PROSITE" id="PS51032"/>
    </source>
</evidence>
<feature type="domain" description="AP2/ERF" evidence="8">
    <location>
        <begin position="145"/>
        <end position="203"/>
    </location>
</feature>
<evidence type="ECO:0000256" key="7">
    <source>
        <dbReference type="SAM" id="MobiDB-lite"/>
    </source>
</evidence>
<dbReference type="Gene3D" id="3.30.730.10">
    <property type="entry name" value="AP2/ERF domain"/>
    <property type="match status" value="2"/>
</dbReference>
<dbReference type="PROSITE" id="PS51032">
    <property type="entry name" value="AP2_ERF"/>
    <property type="match status" value="2"/>
</dbReference>
<dbReference type="EMBL" id="LNRQ01000007">
    <property type="protein sequence ID" value="KZM88462.1"/>
    <property type="molecule type" value="Genomic_DNA"/>
</dbReference>
<evidence type="ECO:0000256" key="6">
    <source>
        <dbReference type="ARBA" id="ARBA00023242"/>
    </source>
</evidence>